<protein>
    <submittedName>
        <fullName evidence="1">Uncharacterized protein</fullName>
    </submittedName>
</protein>
<gene>
    <name evidence="1" type="ORF">GXM_02260</name>
</gene>
<dbReference type="Proteomes" id="UP000326678">
    <property type="component" value="Chromosome Gxm1"/>
</dbReference>
<accession>A0A5P8VWJ7</accession>
<proteinExistence type="predicted"/>
<dbReference type="EMBL" id="CP045226">
    <property type="protein sequence ID" value="QFS44785.1"/>
    <property type="molecule type" value="Genomic_DNA"/>
</dbReference>
<name>A0A5P8VWJ7_9NOSO</name>
<keyword evidence="2" id="KW-1185">Reference proteome</keyword>
<dbReference type="KEGG" id="nsh:GXM_02260"/>
<sequence length="40" mass="4296">MGVLGMIVALGLTYAQKILKPLKKLALRVPPFSGEPVRCS</sequence>
<dbReference type="AlphaFoldDB" id="A0A5P8VWJ7"/>
<reference evidence="1 2" key="1">
    <citation type="submission" date="2019-10" db="EMBL/GenBank/DDBJ databases">
        <title>Genomic and transcriptomic insights into the perfect genentic adaptation of a filamentous nitrogen-fixing cyanobacterium to rice fields.</title>
        <authorList>
            <person name="Chen Z."/>
        </authorList>
    </citation>
    <scope>NUCLEOTIDE SEQUENCE [LARGE SCALE GENOMIC DNA]</scope>
    <source>
        <strain evidence="1">CCNUC1</strain>
    </source>
</reference>
<organism evidence="1 2">
    <name type="scientific">Nostoc sphaeroides CCNUC1</name>
    <dbReference type="NCBI Taxonomy" id="2653204"/>
    <lineage>
        <taxon>Bacteria</taxon>
        <taxon>Bacillati</taxon>
        <taxon>Cyanobacteriota</taxon>
        <taxon>Cyanophyceae</taxon>
        <taxon>Nostocales</taxon>
        <taxon>Nostocaceae</taxon>
        <taxon>Nostoc</taxon>
    </lineage>
</organism>
<evidence type="ECO:0000313" key="1">
    <source>
        <dbReference type="EMBL" id="QFS44785.1"/>
    </source>
</evidence>
<evidence type="ECO:0000313" key="2">
    <source>
        <dbReference type="Proteomes" id="UP000326678"/>
    </source>
</evidence>